<dbReference type="InterPro" id="IPR011991">
    <property type="entry name" value="ArsR-like_HTH"/>
</dbReference>
<dbReference type="AlphaFoldDB" id="A0A0D5BZZ7"/>
<evidence type="ECO:0000313" key="1">
    <source>
        <dbReference type="EMBL" id="AJW69868.1"/>
    </source>
</evidence>
<proteinExistence type="predicted"/>
<name>A0A0D5BZZ7_9ARCH</name>
<dbReference type="RefSeq" id="WP_048114738.1">
    <property type="nucleotide sequence ID" value="NZ_CP011070.1"/>
</dbReference>
<dbReference type="GeneID" id="24819423"/>
<dbReference type="CDD" id="cd00090">
    <property type="entry name" value="HTH_ARSR"/>
    <property type="match status" value="1"/>
</dbReference>
<dbReference type="EMBL" id="CP011070">
    <property type="protein sequence ID" value="AJW69868.1"/>
    <property type="molecule type" value="Genomic_DNA"/>
</dbReference>
<organism evidence="1 2">
    <name type="scientific">Nitrosopumilus adriaticus</name>
    <dbReference type="NCBI Taxonomy" id="1580092"/>
    <lineage>
        <taxon>Archaea</taxon>
        <taxon>Nitrososphaerota</taxon>
        <taxon>Nitrososphaeria</taxon>
        <taxon>Nitrosopumilales</taxon>
        <taxon>Nitrosopumilaceae</taxon>
        <taxon>Nitrosopumilus</taxon>
    </lineage>
</organism>
<dbReference type="HOGENOM" id="CLU_124803_5_1_2"/>
<protein>
    <recommendedName>
        <fullName evidence="3">Transcriptional regulator</fullName>
    </recommendedName>
</protein>
<dbReference type="InterPro" id="IPR036388">
    <property type="entry name" value="WH-like_DNA-bd_sf"/>
</dbReference>
<keyword evidence="2" id="KW-1185">Reference proteome</keyword>
<dbReference type="Gene3D" id="1.10.10.10">
    <property type="entry name" value="Winged helix-like DNA-binding domain superfamily/Winged helix DNA-binding domain"/>
    <property type="match status" value="1"/>
</dbReference>
<dbReference type="KEGG" id="nin:NADRNF5_0169"/>
<gene>
    <name evidence="1" type="ORF">NADRNF5_0169</name>
</gene>
<reference evidence="1 2" key="2">
    <citation type="journal article" date="2016" name="ISME J.">
        <title>Physiological and genomic characterization of two novel marine thaumarchaeal strains indicates niche differentiation.</title>
        <authorList>
            <person name="Bayer B."/>
            <person name="Vojvoda J."/>
            <person name="Offre P."/>
            <person name="Alves R.J."/>
            <person name="Elisabeth N.H."/>
            <person name="Garcia J.A."/>
            <person name="Volland J.M."/>
            <person name="Srivastava A."/>
            <person name="Schleper C."/>
            <person name="Herndl G.J."/>
        </authorList>
    </citation>
    <scope>NUCLEOTIDE SEQUENCE [LARGE SCALE GENOMIC DNA]</scope>
    <source>
        <strain evidence="1 2">NF5</strain>
    </source>
</reference>
<reference evidence="2" key="1">
    <citation type="submission" date="2015-03" db="EMBL/GenBank/DDBJ databases">
        <title>Characterization of two novel Thaumarchaeota isolated from the Northern Adriatic Sea.</title>
        <authorList>
            <person name="Bayer B."/>
            <person name="Vojvoda J."/>
            <person name="Offre P."/>
            <person name="Srivastava A."/>
            <person name="Elisabeth N."/>
            <person name="Garcia J.A.L."/>
            <person name="Schleper C."/>
            <person name="Herndl G.J."/>
        </authorList>
    </citation>
    <scope>NUCLEOTIDE SEQUENCE [LARGE SCALE GENOMIC DNA]</scope>
    <source>
        <strain evidence="2">NF5</strain>
    </source>
</reference>
<evidence type="ECO:0008006" key="3">
    <source>
        <dbReference type="Google" id="ProtNLM"/>
    </source>
</evidence>
<accession>A0A0D5BZZ7</accession>
<sequence length="113" mass="13102">MTTKLKPSLIEKYDISHKMLNELAHLESRHILFSIIKEPKSILEISKEMKIPLSSAYKQIQSLKDCSLITEKKDFTESGHITTFYQSLIKDVKISITKFEPSISFTKNEITRK</sequence>
<dbReference type="InterPro" id="IPR036390">
    <property type="entry name" value="WH_DNA-bd_sf"/>
</dbReference>
<evidence type="ECO:0000313" key="2">
    <source>
        <dbReference type="Proteomes" id="UP000032408"/>
    </source>
</evidence>
<dbReference type="Proteomes" id="UP000032408">
    <property type="component" value="Chromosome"/>
</dbReference>
<dbReference type="SUPFAM" id="SSF46785">
    <property type="entry name" value="Winged helix' DNA-binding domain"/>
    <property type="match status" value="1"/>
</dbReference>